<comment type="similarity">
    <text evidence="1">Belongs to the bacterial sugar transferase family.</text>
</comment>
<evidence type="ECO:0000259" key="2">
    <source>
        <dbReference type="Pfam" id="PF02397"/>
    </source>
</evidence>
<name>A0A250KP64_9GAMM</name>
<dbReference type="KEGG" id="mmai:sS8_0796"/>
<dbReference type="InterPro" id="IPR003362">
    <property type="entry name" value="Bact_transf"/>
</dbReference>
<evidence type="ECO:0000256" key="1">
    <source>
        <dbReference type="ARBA" id="ARBA00006464"/>
    </source>
</evidence>
<dbReference type="GO" id="GO:0016780">
    <property type="term" value="F:phosphotransferase activity, for other substituted phosphate groups"/>
    <property type="evidence" value="ECO:0007669"/>
    <property type="project" value="TreeGrafter"/>
</dbReference>
<proteinExistence type="inferred from homology"/>
<dbReference type="AlphaFoldDB" id="A0A250KP64"/>
<dbReference type="PANTHER" id="PTHR30576">
    <property type="entry name" value="COLANIC BIOSYNTHESIS UDP-GLUCOSE LIPID CARRIER TRANSFERASE"/>
    <property type="match status" value="1"/>
</dbReference>
<dbReference type="EMBL" id="AP017928">
    <property type="protein sequence ID" value="BBA32761.1"/>
    <property type="molecule type" value="Genomic_DNA"/>
</dbReference>
<protein>
    <submittedName>
        <fullName evidence="3">Undecaprenyl-phosphate galactose phosphotransferase</fullName>
    </submittedName>
</protein>
<dbReference type="PANTHER" id="PTHR30576:SF0">
    <property type="entry name" value="UNDECAPRENYL-PHOSPHATE N-ACETYLGALACTOSAMINYL 1-PHOSPHATE TRANSFERASE-RELATED"/>
    <property type="match status" value="1"/>
</dbReference>
<feature type="domain" description="Bacterial sugar transferase" evidence="2">
    <location>
        <begin position="1"/>
        <end position="141"/>
    </location>
</feature>
<evidence type="ECO:0000313" key="4">
    <source>
        <dbReference type="Proteomes" id="UP000266313"/>
    </source>
</evidence>
<dbReference type="Proteomes" id="UP000266313">
    <property type="component" value="Chromosome"/>
</dbReference>
<evidence type="ECO:0000313" key="3">
    <source>
        <dbReference type="EMBL" id="BBA32761.1"/>
    </source>
</evidence>
<dbReference type="Pfam" id="PF02397">
    <property type="entry name" value="Bac_transf"/>
    <property type="match status" value="1"/>
</dbReference>
<accession>A0A250KP64</accession>
<reference evidence="3 4" key="1">
    <citation type="submission" date="2016-12" db="EMBL/GenBank/DDBJ databases">
        <title>Genome sequencing of Methylocaldum marinum.</title>
        <authorList>
            <person name="Takeuchi M."/>
            <person name="Kamagata Y."/>
            <person name="Hiraoka S."/>
            <person name="Oshima K."/>
            <person name="Hattori M."/>
            <person name="Iwasaki W."/>
        </authorList>
    </citation>
    <scope>NUCLEOTIDE SEQUENCE [LARGE SCALE GENOMIC DNA]</scope>
    <source>
        <strain evidence="3 4">S8</strain>
    </source>
</reference>
<keyword evidence="3" id="KW-0808">Transferase</keyword>
<sequence>MKFRTMYVDAKQRFPELYAYNYSDDELDTFKFKVLNDPRVTRVGSWLRRTSLDELPNFWNVLKGDMTLVGPRPEIPEMSDYYSGEQLTKFNVKAGVTGPAQVEGRGDLSFKDTVNYDVEYVHKRSLWQDIAILAKTIKAVIIGKGAF</sequence>
<organism evidence="3 4">
    <name type="scientific">Methylocaldum marinum</name>
    <dbReference type="NCBI Taxonomy" id="1432792"/>
    <lineage>
        <taxon>Bacteria</taxon>
        <taxon>Pseudomonadati</taxon>
        <taxon>Pseudomonadota</taxon>
        <taxon>Gammaproteobacteria</taxon>
        <taxon>Methylococcales</taxon>
        <taxon>Methylococcaceae</taxon>
        <taxon>Methylocaldum</taxon>
    </lineage>
</organism>
<gene>
    <name evidence="3" type="ORF">sS8_0796</name>
</gene>
<keyword evidence="4" id="KW-1185">Reference proteome</keyword>